<comment type="caution">
    <text evidence="1">The sequence shown here is derived from an EMBL/GenBank/DDBJ whole genome shotgun (WGS) entry which is preliminary data.</text>
</comment>
<reference evidence="1 2" key="1">
    <citation type="submission" date="2015-01" db="EMBL/GenBank/DDBJ databases">
        <title>Genome sequence of Jeotgalibacillus alimentarius.</title>
        <authorList>
            <person name="Goh K.M."/>
            <person name="Chan K.-G."/>
            <person name="Yaakop A.S."/>
            <person name="Ee R."/>
            <person name="Gan H.M."/>
            <person name="Chan C.S."/>
        </authorList>
    </citation>
    <scope>NUCLEOTIDE SEQUENCE [LARGE SCALE GENOMIC DNA]</scope>
    <source>
        <strain evidence="1 2">YKJ-13</strain>
    </source>
</reference>
<protein>
    <recommendedName>
        <fullName evidence="3">NERD domain-containing protein</fullName>
    </recommendedName>
</protein>
<organism evidence="1 2">
    <name type="scientific">Jeotgalibacillus alimentarius</name>
    <dbReference type="NCBI Taxonomy" id="135826"/>
    <lineage>
        <taxon>Bacteria</taxon>
        <taxon>Bacillati</taxon>
        <taxon>Bacillota</taxon>
        <taxon>Bacilli</taxon>
        <taxon>Bacillales</taxon>
        <taxon>Caryophanaceae</taxon>
        <taxon>Jeotgalibacillus</taxon>
    </lineage>
</organism>
<accession>A0A0C2VED3</accession>
<dbReference type="STRING" id="135826.KP77_23920"/>
<dbReference type="PATRIC" id="fig|135826.4.peg.2384"/>
<keyword evidence="2" id="KW-1185">Reference proteome</keyword>
<evidence type="ECO:0000313" key="1">
    <source>
        <dbReference type="EMBL" id="KIL47287.1"/>
    </source>
</evidence>
<name>A0A0C2VED3_9BACL</name>
<sequence>MAQLIKLQDYVSRYEKDMIRYPSQYVRLKKQQWTKIKQQWEDGGVYLNEEEIQRFKEEVEGKEGILKRFKKILVRHEEEPEVEEEPDESDDLSFEPSVYYKPETLDDLKHLYLDQLLHFQLKWASSTLTEKSYVDSKYHRDDHLKFFLQRFPDTFLLMYEPILLLKKAPVELEVLLFTPTALWCISLLDQGEDTVFVGSTERFWKVKKGESEHTQLNPLISLDRTASILQQIFDKNDVDFTIHKAVLSRTGYVDFPDIPYGYKVIDKRSIQKWHDHQRTMSSPFKHMQMKAARAVIEYAQTTSVKRMQWSEADEDLLGDTEE</sequence>
<dbReference type="Proteomes" id="UP000031950">
    <property type="component" value="Unassembled WGS sequence"/>
</dbReference>
<dbReference type="AlphaFoldDB" id="A0A0C2VED3"/>
<evidence type="ECO:0000313" key="2">
    <source>
        <dbReference type="Proteomes" id="UP000031950"/>
    </source>
</evidence>
<proteinExistence type="predicted"/>
<gene>
    <name evidence="1" type="ORF">KP77_23920</name>
</gene>
<evidence type="ECO:0008006" key="3">
    <source>
        <dbReference type="Google" id="ProtNLM"/>
    </source>
</evidence>
<dbReference type="EMBL" id="JXRQ01000022">
    <property type="protein sequence ID" value="KIL47287.1"/>
    <property type="molecule type" value="Genomic_DNA"/>
</dbReference>